<feature type="domain" description="Peptidase M1 membrane alanine aminopeptidase" evidence="14">
    <location>
        <begin position="227"/>
        <end position="441"/>
    </location>
</feature>
<dbReference type="GO" id="GO:0006508">
    <property type="term" value="P:proteolysis"/>
    <property type="evidence" value="ECO:0007669"/>
    <property type="project" value="UniProtKB-UniRule"/>
</dbReference>
<dbReference type="PANTHER" id="PTHR46322">
    <property type="entry name" value="PUROMYCIN-SENSITIVE AMINOPEPTIDASE"/>
    <property type="match status" value="1"/>
</dbReference>
<dbReference type="InterPro" id="IPR045357">
    <property type="entry name" value="Aminopeptidase_N-like_N"/>
</dbReference>
<dbReference type="GO" id="GO:0016285">
    <property type="term" value="F:alanyl aminopeptidase activity"/>
    <property type="evidence" value="ECO:0007669"/>
    <property type="project" value="UniProtKB-EC"/>
</dbReference>
<dbReference type="GO" id="GO:0008270">
    <property type="term" value="F:zinc ion binding"/>
    <property type="evidence" value="ECO:0007669"/>
    <property type="project" value="InterPro"/>
</dbReference>
<keyword evidence="19" id="KW-1185">Reference proteome</keyword>
<reference evidence="18 19" key="1">
    <citation type="journal article" date="2011" name="Stand. Genomic Sci.">
        <title>Complete genome sequence of Parvibaculum lavamentivorans type strain (DS-1(T)).</title>
        <authorList>
            <person name="Schleheck D."/>
            <person name="Weiss M."/>
            <person name="Pitluck S."/>
            <person name="Bruce D."/>
            <person name="Land M.L."/>
            <person name="Han S."/>
            <person name="Saunders E."/>
            <person name="Tapia R."/>
            <person name="Detter C."/>
            <person name="Brettin T."/>
            <person name="Han J."/>
            <person name="Woyke T."/>
            <person name="Goodwin L."/>
            <person name="Pennacchio L."/>
            <person name="Nolan M."/>
            <person name="Cook A.M."/>
            <person name="Kjelleberg S."/>
            <person name="Thomas T."/>
        </authorList>
    </citation>
    <scope>NUCLEOTIDE SEQUENCE [LARGE SCALE GENOMIC DNA]</scope>
    <source>
        <strain evidence="19">DS-1 / DSM 13023 / NCIMB 13966</strain>
    </source>
</reference>
<evidence type="ECO:0000256" key="1">
    <source>
        <dbReference type="ARBA" id="ARBA00000098"/>
    </source>
</evidence>
<dbReference type="InterPro" id="IPR001930">
    <property type="entry name" value="Peptidase_M1"/>
</dbReference>
<dbReference type="FunFam" id="2.60.40.1730:FF:000005">
    <property type="entry name" value="Aminopeptidase N"/>
    <property type="match status" value="1"/>
</dbReference>
<dbReference type="InterPro" id="IPR024601">
    <property type="entry name" value="Peptidase_M1_pepN_C"/>
</dbReference>
<dbReference type="InterPro" id="IPR027268">
    <property type="entry name" value="Peptidase_M4/M1_CTD_sf"/>
</dbReference>
<feature type="domain" description="Peptidase M1 alanyl aminopeptidase Ig-like fold" evidence="15">
    <location>
        <begin position="446"/>
        <end position="550"/>
    </location>
</feature>
<dbReference type="Gene3D" id="3.30.2010.30">
    <property type="match status" value="1"/>
</dbReference>
<dbReference type="Gene3D" id="2.60.40.1840">
    <property type="match status" value="1"/>
</dbReference>
<dbReference type="InterPro" id="IPR037144">
    <property type="entry name" value="Peptidase_M1_pepN_C_sf"/>
</dbReference>
<keyword evidence="7" id="KW-0645">Protease</keyword>
<dbReference type="HOGENOM" id="CLU_007993_2_0_5"/>
<dbReference type="MEROPS" id="M01.005"/>
<dbReference type="FunFam" id="1.10.390.10:FF:000002">
    <property type="entry name" value="Aminopeptidase N"/>
    <property type="match status" value="1"/>
</dbReference>
<comment type="cofactor">
    <cofactor evidence="2">
        <name>Zn(2+)</name>
        <dbReference type="ChEBI" id="CHEBI:29105"/>
    </cofactor>
</comment>
<dbReference type="Pfam" id="PF17432">
    <property type="entry name" value="DUF3458_C"/>
    <property type="match status" value="1"/>
</dbReference>
<evidence type="ECO:0000313" key="18">
    <source>
        <dbReference type="EMBL" id="ABS62580.1"/>
    </source>
</evidence>
<evidence type="ECO:0000256" key="7">
    <source>
        <dbReference type="ARBA" id="ARBA00022670"/>
    </source>
</evidence>
<comment type="catalytic activity">
    <reaction evidence="1">
        <text>Release of an N-terminal amino acid, Xaa-|-Yaa- from a peptide, amide or arylamide. Xaa is preferably Ala, but may be most amino acids including Pro (slow action). When a terminal hydrophobic residue is followed by a prolyl residue, the two may be released as an intact Xaa-Pro dipeptide.</text>
        <dbReference type="EC" id="3.4.11.2"/>
    </reaction>
</comment>
<comment type="similarity">
    <text evidence="3">Belongs to the peptidase M1 family.</text>
</comment>
<dbReference type="PANTHER" id="PTHR46322:SF1">
    <property type="entry name" value="PUROMYCIN-SENSITIVE AMINOPEPTIDASE"/>
    <property type="match status" value="1"/>
</dbReference>
<evidence type="ECO:0000256" key="3">
    <source>
        <dbReference type="ARBA" id="ARBA00010136"/>
    </source>
</evidence>
<keyword evidence="11" id="KW-0482">Metalloprotease</keyword>
<dbReference type="EC" id="3.4.11.2" evidence="4 13"/>
<dbReference type="Proteomes" id="UP000006377">
    <property type="component" value="Chromosome"/>
</dbReference>
<evidence type="ECO:0000256" key="13">
    <source>
        <dbReference type="NCBIfam" id="TIGR02414"/>
    </source>
</evidence>
<dbReference type="Pfam" id="PF01433">
    <property type="entry name" value="Peptidase_M1"/>
    <property type="match status" value="1"/>
</dbReference>
<evidence type="ECO:0000256" key="2">
    <source>
        <dbReference type="ARBA" id="ARBA00001947"/>
    </source>
</evidence>
<dbReference type="SUPFAM" id="SSF63737">
    <property type="entry name" value="Leukotriene A4 hydrolase N-terminal domain"/>
    <property type="match status" value="1"/>
</dbReference>
<dbReference type="Gene3D" id="2.60.40.1730">
    <property type="entry name" value="tricorn interacting facor f3 domain"/>
    <property type="match status" value="1"/>
</dbReference>
<dbReference type="OrthoDB" id="100605at2"/>
<evidence type="ECO:0000256" key="5">
    <source>
        <dbReference type="ARBA" id="ARBA00015611"/>
    </source>
</evidence>
<dbReference type="eggNOG" id="COG0308">
    <property type="taxonomic scope" value="Bacteria"/>
</dbReference>
<feature type="domain" description="Peptidase M1 alanyl aminopeptidase C-terminal" evidence="16">
    <location>
        <begin position="555"/>
        <end position="878"/>
    </location>
</feature>
<evidence type="ECO:0000256" key="8">
    <source>
        <dbReference type="ARBA" id="ARBA00022723"/>
    </source>
</evidence>
<dbReference type="GO" id="GO:0008237">
    <property type="term" value="F:metallopeptidase activity"/>
    <property type="evidence" value="ECO:0007669"/>
    <property type="project" value="UniProtKB-UniRule"/>
</dbReference>
<evidence type="ECO:0000256" key="11">
    <source>
        <dbReference type="ARBA" id="ARBA00023049"/>
    </source>
</evidence>
<feature type="domain" description="Aminopeptidase N-like N-terminal" evidence="17">
    <location>
        <begin position="103"/>
        <end position="188"/>
    </location>
</feature>
<organism evidence="18 19">
    <name type="scientific">Parvibaculum lavamentivorans (strain DS-1 / DSM 13023 / NCIMB 13966)</name>
    <dbReference type="NCBI Taxonomy" id="402881"/>
    <lineage>
        <taxon>Bacteria</taxon>
        <taxon>Pseudomonadati</taxon>
        <taxon>Pseudomonadota</taxon>
        <taxon>Alphaproteobacteria</taxon>
        <taxon>Hyphomicrobiales</taxon>
        <taxon>Parvibaculaceae</taxon>
        <taxon>Parvibaculum</taxon>
    </lineage>
</organism>
<dbReference type="RefSeq" id="WP_012109835.1">
    <property type="nucleotide sequence ID" value="NC_009719.1"/>
</dbReference>
<evidence type="ECO:0000259" key="17">
    <source>
        <dbReference type="Pfam" id="PF17900"/>
    </source>
</evidence>
<accession>A7HRP7</accession>
<dbReference type="InterPro" id="IPR014782">
    <property type="entry name" value="Peptidase_M1_dom"/>
</dbReference>
<evidence type="ECO:0000259" key="15">
    <source>
        <dbReference type="Pfam" id="PF11940"/>
    </source>
</evidence>
<name>A7HRP7_PARL1</name>
<protein>
    <recommendedName>
        <fullName evidence="5 13">Aminopeptidase N</fullName>
        <ecNumber evidence="4 13">3.4.11.2</ecNumber>
    </recommendedName>
</protein>
<dbReference type="SUPFAM" id="SSF55486">
    <property type="entry name" value="Metalloproteases ('zincins'), catalytic domain"/>
    <property type="match status" value="1"/>
</dbReference>
<evidence type="ECO:0000256" key="6">
    <source>
        <dbReference type="ARBA" id="ARBA00022438"/>
    </source>
</evidence>
<dbReference type="KEGG" id="pla:Plav_0957"/>
<dbReference type="Pfam" id="PF11940">
    <property type="entry name" value="DUF3458"/>
    <property type="match status" value="1"/>
</dbReference>
<keyword evidence="6 18" id="KW-0031">Aminopeptidase</keyword>
<dbReference type="PRINTS" id="PR00756">
    <property type="entry name" value="ALADIPTASE"/>
</dbReference>
<dbReference type="EMBL" id="CP000774">
    <property type="protein sequence ID" value="ABS62580.1"/>
    <property type="molecule type" value="Genomic_DNA"/>
</dbReference>
<keyword evidence="8" id="KW-0479">Metal-binding</keyword>
<gene>
    <name evidence="18" type="ordered locus">Plav_0957</name>
</gene>
<dbReference type="FunFam" id="2.60.40.1840:FF:000001">
    <property type="entry name" value="Aminopeptidase N"/>
    <property type="match status" value="1"/>
</dbReference>
<dbReference type="NCBIfam" id="TIGR02414">
    <property type="entry name" value="pepN_proteo"/>
    <property type="match status" value="1"/>
</dbReference>
<evidence type="ECO:0000256" key="10">
    <source>
        <dbReference type="ARBA" id="ARBA00022833"/>
    </source>
</evidence>
<dbReference type="InterPro" id="IPR035414">
    <property type="entry name" value="Peptidase_M1_pepN_Ig-like"/>
</dbReference>
<keyword evidence="9" id="KW-0378">Hydrolase</keyword>
<dbReference type="Gene3D" id="1.25.50.10">
    <property type="entry name" value="Peptidase M1, alanyl aminopeptidase, C-terminal domain"/>
    <property type="match status" value="1"/>
</dbReference>
<sequence length="878" mass="98597">MRTEEPRPIRLKDYTPPAFAIDEVNLDIELDPKATKVHSRLSMRRMGDGPLRLDGEKLKLLEVRIDGEKLGANRYSVDGEHLTIFEVPEGDFTLETVTSCAPVENTALTGLYLSSDIYCTQCEAEGFRRITYYLDRPDVMSVFRTRIVADEKKVPVLLSNGNPVASGKLKGGKHFVEWHDPFRKPAYLFALVAGDLAHVEDKFTTMSGREVTLRIFVEKGNEDRCDYAMGALKRAMKWDEEAFGREYDLDIFMIVAVSAFNMGAMENKGLNVFNDKYILALPDTATDADYAAIEAIIAHEYFHNWTGNRITCRDWFQLCLKEGLTVFRDQEFTGDMRSRPVKRISDVRLLRAHQFPEDGGPLAHPVRPDSYIEINNFYTATVYEKGAELCRMIHTMVGPKRFRKGMDLYFERHDGEAATVENFLDALSDGAKIDLTQFKRWYSQSGTPEVLASGRYDAARKTYTLKMSQVCAPTPGQPMKEPYHIPVAVGLVGANGRDMKLQLDGEEKPGATTRVLHLTEREGTWRFRNVTEKPVPSLLRGFTAPVKLNAHLKERDLVFLMRHDSDSFNRWEAAQRYATGLLLSMVEARASGGTARKGTGFGEMIRDLLTAKKIDPDFVAQIIALPSEQTLAQMIGRDVDVDAIHGAREELRASIAAQTKDELLSAYERMKVDGPYRPEAEDAGRRALRNVCLSYLAVAPGKDGAALAAAQFREADNMTDSIAALTVLANIEGPERIAALDAFYKRWQKNHLVMDKWLAIQATSALPGTLDEVKRLTQHPAFTMKNPNKVRALITSFASMNQLHFHDAKGAGYAFVADKVLELDKLNPQVAARLTGAFRSWRQFGPKRRKLMVKELKRIAGTEGLSRDVYEIATKTLA</sequence>
<dbReference type="InterPro" id="IPR012779">
    <property type="entry name" value="Peptidase_M1_pepN"/>
</dbReference>
<keyword evidence="10" id="KW-0862">Zinc</keyword>
<dbReference type="CDD" id="cd09600">
    <property type="entry name" value="M1_APN"/>
    <property type="match status" value="1"/>
</dbReference>
<dbReference type="STRING" id="402881.Plav_0957"/>
<dbReference type="InterPro" id="IPR038438">
    <property type="entry name" value="PepN_Ig-like_sf"/>
</dbReference>
<dbReference type="InterPro" id="IPR042097">
    <property type="entry name" value="Aminopeptidase_N-like_N_sf"/>
</dbReference>
<dbReference type="AlphaFoldDB" id="A7HRP7"/>
<dbReference type="FunFam" id="3.30.2010.30:FF:000002">
    <property type="entry name" value="Putative aminopeptidase N"/>
    <property type="match status" value="1"/>
</dbReference>
<comment type="function">
    <text evidence="12">Aminopeptidase N is involved in the degradation of intracellular peptides generated by protein breakdown during normal growth as well as in response to nutrient starvation.</text>
</comment>
<evidence type="ECO:0000259" key="14">
    <source>
        <dbReference type="Pfam" id="PF01433"/>
    </source>
</evidence>
<dbReference type="Pfam" id="PF17900">
    <property type="entry name" value="Peptidase_M1_N"/>
    <property type="match status" value="1"/>
</dbReference>
<evidence type="ECO:0000256" key="9">
    <source>
        <dbReference type="ARBA" id="ARBA00022801"/>
    </source>
</evidence>
<evidence type="ECO:0000259" key="16">
    <source>
        <dbReference type="Pfam" id="PF17432"/>
    </source>
</evidence>
<proteinExistence type="inferred from homology"/>
<evidence type="ECO:0000313" key="19">
    <source>
        <dbReference type="Proteomes" id="UP000006377"/>
    </source>
</evidence>
<evidence type="ECO:0000256" key="4">
    <source>
        <dbReference type="ARBA" id="ARBA00012564"/>
    </source>
</evidence>
<evidence type="ECO:0000256" key="12">
    <source>
        <dbReference type="ARBA" id="ARBA00059739"/>
    </source>
</evidence>
<dbReference type="Gene3D" id="1.10.390.10">
    <property type="entry name" value="Neutral Protease Domain 2"/>
    <property type="match status" value="1"/>
</dbReference>